<sequence length="2840" mass="316302">MHACVRGYVLFLVCLTRIIVQNIMFSPISVGAYIYKSIVGSEDDGEGVTEREESREKDDSSGSDSDGGTSADPPCLRTSLKYPPAARGSDVPLPEAELIASETTSQEYSVRKEEFSARIAALPTAETALDDQVAFGEIIGSDFGDASKYLDESVTSFPEDRRAVINRTIESVGGTQDGNDRTADYISPELDPGQDDKLQLGNDTCDSTLRLATGGRLEEVPCEQHVIDSGSDSNSDSYSSSSSNESMSTIRENIESCQLDSEDQNRLNEGNDLVQENDELWPTQEEHVYISPDLEFPFYKTTVAVEQTTNVTELLENLDKETFVRPSKPKEDKHSPRPISDDELENALRILRSGRPPQKRSWYSLDNLSTSKPNRAFALYYGERRNSSGDDNEPSSPEGNGTVFGLTATVKDKHRSYSAKEEVSGFKHFSIPSEPSGEDSVFLRPTSAPKDFSFPQDEDTRRGDKPNTPSTPSDEHCAEATPQYPPETIADDGLIMAKPVSLMDSSRQFPKLTNEHPASSVLEISPDDVYLHSIDNNKGNADSYTPESTLNEVPYQPKSEHTPYDSTISPSSQSREVGSFIDSTPTPEVPEAPVFVETSLPSPEPASEPKDEYALANPKFKPEQIALADPSELRPGSTSRPEHQSPNEWYSALPPPLEPRPGLAREWAQPTPPEMIPNVSQDVAVKFSSEYDFVITSEYPADEYDDLPPPPVVDDAYIPSEQSDDLPPPPDGVNVLRDPYNHEADDRIIAPGELPMFPEQNITTLVEQPEAFHPPSSQTHPRDADVEIEERPLMKEDHCPESSLEPNKSALRGNENVLPVNKTYPALPPKPSHLKQKTVLGKPVALPLVNEETTPVKSFSSDSNQPDEANQANFPMSPEPYISASVKFPIVYSMPPLGSPIALEPQLTCRGNIIDEQFPVFSQVQKEQALAEIATLIPKRKVPPKVPPKPAFKRKQKVDEPAFISTRISDVECSIDFSRLDKTDKSKEIPSKQGFVPESLRYEAPEEQHGPDESTGEDDVVIMQAGISVYREEPLESVKISDAGDQSYIPRDKTTLPHEALPEQPGYGIEKSPPNRSISRQTVKMSARLSLHRLETGEHFTETVVSVHEQDVMDEDNRNSSLDGEDVFVSASSTERNEVMDEVFGSERENGDGTFSTEDIYYPSDSLPEALETFPAGGPVGASYSDHFESPEFSSADEFLAEADMAMSKMVAASAQPLRDISSSSSTSSDDFSGSSDSDDSSSESAEEHTYIVTEPGDGLEGDYDNREPDVVSRPTTLPLVVEEGEEEEEEVESPGDREGDEQAEEEEAELVRPIETGLEDVKDDHSDEGMNQKDINYSEAEIPCEQAVTEYPKAISEEPVEVHNSELPSVTPIEIPRYPKYINYDRPPYDKKPVVEAQYNTVEQMYDVPEQIVQRSPPQSKSPDILETTIPDDEEQRSETSSESENSSASDTSGESASHTSCYDEEENGERECREETMEFSSEYSDEPEWQPPPPSTGARVFFLTSNMQFGFKAEPGHFQINQSPQHTEDEPPDTNLPSHYIQRSTDEEGDVVRDDDKRIEKEEEVKENKDGFEPDKHFRPITVVAPIVSEAEPEKHAKPIPQYRGEDKYDIPKSVTSVSESPPEISQDVALPAEQKNNAKGLKTVTVTYTVIHTKPHHDGTEEKEGCVSSDATMPGEISMDEKIMDNHHPREEEMREGRIEETPNAHRHLYQHALRDQHISEYDKSRQYSDSSPSGRYTESSIKDYSDEKIKPESVSLVESGPPPGRNEPVNQHRGSERLPSHETDLDKFESWYKSSPTVTESKDEGTETPSTKEARPEHRPDVVPDDANGYNSKSIPVNEVGPYNFDSYPDQERENLPDSSETTVKKIELRPEVALFTVSSREQIFPQTKPVDPKAATSPSSDDTEGTGSYRYSSWYEEKTDDTPAMAIALVKSDIKLPPEYLSERKTAEKPKPKPKPKPKEIPTVVNTSRSPDEKPEEGAYRYTSWYEEPREEKPKETDYVIVPSSAETQEESAPKQETPLSPEREPGTYKYMAWYDETADEPAGGDFFVVSRPTLDEEKSKSDSLNSPTSPARRPGSYLYSVWYDEPTNEPSQEEYFVVSAPESSEDTSKSSSSTARASDDIFKEGLSRSALYEKHQTTTKDPPETFVLSKPYEEPQLRPPDAGTQPTKSIGGDLYYPQEIDTGRNGRDPGGKSLSVEGGVSGASSRNNSYGSSRTSGSLADVSATSGEAMRRTWSDESDELHSSKDSSAFMPPAVQPVKQLPPKPKPRKGRPSAPSSSDDEQQQQLRRPGRSDKKGPETKTDVAETLTPRAEYAMASSAWERIPVEEPCHPPRESAIWDSGDDRRGQTRPAGRGGHDNRYSVPDKPRKEIEQMLDSLVADEDAFDLPRTHGREPQLPPKQLEDREATSRWRNDGAVSMNLLPQTQNKNYEFVETSLQESRSHSTSEPYIARGFDGKTVSGRHPDFAEPILALRPQGNEPSKMPETRPDESRGRRTVPRDDGPPSSRDEYRLAAASWENMSSASDEGPYKRTKMETWDNDPDPGSEQAAYPAALMVKQRHQPERAPSPAQANVRPRDLRRKGNGVIITADVHAPYIPPSVPGDPHLALQMLSASASTGELAPPPPKDWGTRRKAQSTLGISQHVPRRPEMEIVIPDAEASVPRRHHRSRVKGPQPPSAGPRPGRPHSPVSISSYSSTQSLPARILPRMPRENELEKLKKHMAEISRQTEIKKAELKKIHTRNPSVRHHIPMRGPRGELISADGRILSTPEAPNRAELEKYKRFFETLPEPHFRRLMHEMLEYKHMVKQKEEEIKRLNAQYAGLRRRLAQLAQQLR</sequence>
<reference evidence="4" key="1">
    <citation type="submission" date="2025-08" db="UniProtKB">
        <authorList>
            <consortium name="RefSeq"/>
        </authorList>
    </citation>
    <scope>IDENTIFICATION</scope>
</reference>
<feature type="region of interest" description="Disordered" evidence="2">
    <location>
        <begin position="43"/>
        <end position="94"/>
    </location>
</feature>
<feature type="region of interest" description="Disordered" evidence="2">
    <location>
        <begin position="1515"/>
        <end position="1639"/>
    </location>
</feature>
<feature type="compositionally biased region" description="Basic and acidic residues" evidence="2">
    <location>
        <begin position="2487"/>
        <end position="2516"/>
    </location>
</feature>
<feature type="region of interest" description="Disordered" evidence="2">
    <location>
        <begin position="1688"/>
        <end position="1870"/>
    </location>
</feature>
<protein>
    <submittedName>
        <fullName evidence="4">Uncharacterized protein LOC110979825 isoform X1</fullName>
    </submittedName>
</protein>
<feature type="compositionally biased region" description="Basic and acidic residues" evidence="2">
    <location>
        <begin position="2235"/>
        <end position="2251"/>
    </location>
</feature>
<feature type="compositionally biased region" description="Basic and acidic residues" evidence="2">
    <location>
        <begin position="1659"/>
        <end position="1668"/>
    </location>
</feature>
<feature type="compositionally biased region" description="Low complexity" evidence="2">
    <location>
        <begin position="228"/>
        <end position="248"/>
    </location>
</feature>
<feature type="compositionally biased region" description="Polar residues" evidence="2">
    <location>
        <begin position="534"/>
        <end position="551"/>
    </location>
</feature>
<feature type="compositionally biased region" description="Low complexity" evidence="2">
    <location>
        <begin position="2692"/>
        <end position="2704"/>
    </location>
</feature>
<organism evidence="3 4">
    <name type="scientific">Acanthaster planci</name>
    <name type="common">Crown-of-thorns starfish</name>
    <dbReference type="NCBI Taxonomy" id="133434"/>
    <lineage>
        <taxon>Eukaryota</taxon>
        <taxon>Metazoa</taxon>
        <taxon>Echinodermata</taxon>
        <taxon>Eleutherozoa</taxon>
        <taxon>Asterozoa</taxon>
        <taxon>Asteroidea</taxon>
        <taxon>Valvatacea</taxon>
        <taxon>Valvatida</taxon>
        <taxon>Acanthasteridae</taxon>
        <taxon>Acanthaster</taxon>
    </lineage>
</organism>
<evidence type="ECO:0000313" key="4">
    <source>
        <dbReference type="RefSeq" id="XP_022091613.1"/>
    </source>
</evidence>
<evidence type="ECO:0000313" key="3">
    <source>
        <dbReference type="Proteomes" id="UP000694845"/>
    </source>
</evidence>
<feature type="compositionally biased region" description="Basic and acidic residues" evidence="2">
    <location>
        <begin position="2406"/>
        <end position="2418"/>
    </location>
</feature>
<feature type="compositionally biased region" description="Polar residues" evidence="2">
    <location>
        <begin position="2208"/>
        <end position="2232"/>
    </location>
</feature>
<feature type="compositionally biased region" description="Polar residues" evidence="2">
    <location>
        <begin position="2440"/>
        <end position="2452"/>
    </location>
</feature>
<keyword evidence="1" id="KW-0175">Coiled coil</keyword>
<feature type="compositionally biased region" description="Basic and acidic residues" evidence="2">
    <location>
        <begin position="1688"/>
        <end position="1707"/>
    </location>
</feature>
<feature type="region of interest" description="Disordered" evidence="2">
    <location>
        <begin position="2440"/>
        <end position="2586"/>
    </location>
</feature>
<feature type="compositionally biased region" description="Basic and acidic residues" evidence="2">
    <location>
        <begin position="1546"/>
        <end position="1580"/>
    </location>
</feature>
<feature type="compositionally biased region" description="Basic and acidic residues" evidence="2">
    <location>
        <begin position="1000"/>
        <end position="1012"/>
    </location>
</feature>
<dbReference type="Proteomes" id="UP000694845">
    <property type="component" value="Unplaced"/>
</dbReference>
<feature type="compositionally biased region" description="Basic and acidic residues" evidence="2">
    <location>
        <begin position="2123"/>
        <end position="2149"/>
    </location>
</feature>
<feature type="compositionally biased region" description="Basic and acidic residues" evidence="2">
    <location>
        <begin position="2532"/>
        <end position="2541"/>
    </location>
</feature>
<feature type="compositionally biased region" description="Basic and acidic residues" evidence="2">
    <location>
        <begin position="48"/>
        <end position="60"/>
    </location>
</feature>
<feature type="compositionally biased region" description="Polar residues" evidence="2">
    <location>
        <begin position="1731"/>
        <end position="1743"/>
    </location>
</feature>
<feature type="region of interest" description="Disordered" evidence="2">
    <location>
        <begin position="1883"/>
        <end position="2033"/>
    </location>
</feature>
<feature type="compositionally biased region" description="Basic and acidic residues" evidence="2">
    <location>
        <begin position="2296"/>
        <end position="2309"/>
    </location>
</feature>
<feature type="region of interest" description="Disordered" evidence="2">
    <location>
        <begin position="2618"/>
        <end position="2712"/>
    </location>
</feature>
<feature type="compositionally biased region" description="Basic and acidic residues" evidence="2">
    <location>
        <begin position="2329"/>
        <end position="2339"/>
    </location>
</feature>
<dbReference type="RefSeq" id="XP_022091613.1">
    <property type="nucleotide sequence ID" value="XM_022235921.1"/>
</dbReference>
<feature type="region of interest" description="Disordered" evidence="2">
    <location>
        <begin position="795"/>
        <end position="836"/>
    </location>
</feature>
<feature type="region of interest" description="Disordered" evidence="2">
    <location>
        <begin position="2046"/>
        <end position="2428"/>
    </location>
</feature>
<feature type="compositionally biased region" description="Polar residues" evidence="2">
    <location>
        <begin position="1901"/>
        <end position="1916"/>
    </location>
</feature>
<evidence type="ECO:0000256" key="1">
    <source>
        <dbReference type="SAM" id="Coils"/>
    </source>
</evidence>
<feature type="compositionally biased region" description="Basic and acidic residues" evidence="2">
    <location>
        <begin position="1975"/>
        <end position="1984"/>
    </location>
</feature>
<feature type="compositionally biased region" description="Basic and acidic residues" evidence="2">
    <location>
        <begin position="1992"/>
        <end position="2003"/>
    </location>
</feature>
<feature type="compositionally biased region" description="Basic and acidic residues" evidence="2">
    <location>
        <begin position="1937"/>
        <end position="1956"/>
    </location>
</feature>
<dbReference type="GeneID" id="110979825"/>
<feature type="region of interest" description="Disordered" evidence="2">
    <location>
        <begin position="322"/>
        <end position="344"/>
    </location>
</feature>
<feature type="compositionally biased region" description="Polar residues" evidence="2">
    <location>
        <begin position="564"/>
        <end position="586"/>
    </location>
</feature>
<feature type="region of interest" description="Disordered" evidence="2">
    <location>
        <begin position="854"/>
        <end position="876"/>
    </location>
</feature>
<name>A0A8B7YED0_ACAPL</name>
<feature type="region of interest" description="Disordered" evidence="2">
    <location>
        <begin position="1656"/>
        <end position="1676"/>
    </location>
</feature>
<feature type="compositionally biased region" description="Basic and acidic residues" evidence="2">
    <location>
        <begin position="1804"/>
        <end position="1826"/>
    </location>
</feature>
<feature type="region of interest" description="Disordered" evidence="2">
    <location>
        <begin position="384"/>
        <end position="404"/>
    </location>
</feature>
<feature type="compositionally biased region" description="Basic and acidic residues" evidence="2">
    <location>
        <begin position="2187"/>
        <end position="2196"/>
    </location>
</feature>
<feature type="compositionally biased region" description="Low complexity" evidence="2">
    <location>
        <begin position="1440"/>
        <end position="1459"/>
    </location>
</feature>
<feature type="region of interest" description="Disordered" evidence="2">
    <location>
        <begin position="1409"/>
        <end position="1502"/>
    </location>
</feature>
<keyword evidence="3" id="KW-1185">Reference proteome</keyword>
<feature type="compositionally biased region" description="Polar residues" evidence="2">
    <location>
        <begin position="1414"/>
        <end position="1423"/>
    </location>
</feature>
<feature type="region of interest" description="Disordered" evidence="2">
    <location>
        <begin position="1044"/>
        <end position="1078"/>
    </location>
</feature>
<feature type="compositionally biased region" description="Low complexity" evidence="2">
    <location>
        <begin position="1220"/>
        <end position="1236"/>
    </location>
</feature>
<feature type="compositionally biased region" description="Polar residues" evidence="2">
    <location>
        <begin position="854"/>
        <end position="874"/>
    </location>
</feature>
<feature type="compositionally biased region" description="Basic and acidic residues" evidence="2">
    <location>
        <begin position="1320"/>
        <end position="1332"/>
    </location>
</feature>
<dbReference type="KEGG" id="aplc:110979825"/>
<accession>A0A8B7YED0</accession>
<feature type="coiled-coil region" evidence="1">
    <location>
        <begin position="2797"/>
        <end position="2838"/>
    </location>
</feature>
<feature type="compositionally biased region" description="Basic and acidic residues" evidence="2">
    <location>
        <begin position="322"/>
        <end position="335"/>
    </location>
</feature>
<feature type="region of interest" description="Disordered" evidence="2">
    <location>
        <begin position="531"/>
        <end position="677"/>
    </location>
</feature>
<feature type="compositionally biased region" description="Basic and acidic residues" evidence="2">
    <location>
        <begin position="2360"/>
        <end position="2377"/>
    </location>
</feature>
<feature type="region of interest" description="Disordered" evidence="2">
    <location>
        <begin position="984"/>
        <end position="1018"/>
    </location>
</feature>
<feature type="region of interest" description="Disordered" evidence="2">
    <location>
        <begin position="416"/>
        <end position="492"/>
    </location>
</feature>
<proteinExistence type="predicted"/>
<feature type="region of interest" description="Disordered" evidence="2">
    <location>
        <begin position="224"/>
        <end position="249"/>
    </location>
</feature>
<feature type="region of interest" description="Disordered" evidence="2">
    <location>
        <begin position="1218"/>
        <end position="1341"/>
    </location>
</feature>
<feature type="compositionally biased region" description="Basic and acidic residues" evidence="2">
    <location>
        <begin position="1716"/>
        <end position="1730"/>
    </location>
</feature>
<feature type="compositionally biased region" description="Basic and acidic residues" evidence="2">
    <location>
        <begin position="1744"/>
        <end position="1755"/>
    </location>
</feature>
<evidence type="ECO:0000256" key="2">
    <source>
        <dbReference type="SAM" id="MobiDB-lite"/>
    </source>
</evidence>
<feature type="compositionally biased region" description="Acidic residues" evidence="2">
    <location>
        <begin position="1283"/>
        <end position="1309"/>
    </location>
</feature>
<feature type="compositionally biased region" description="Low complexity" evidence="2">
    <location>
        <begin position="2258"/>
        <end position="2267"/>
    </location>
</feature>
<feature type="region of interest" description="Disordered" evidence="2">
    <location>
        <begin position="699"/>
        <end position="738"/>
    </location>
</feature>
<gene>
    <name evidence="4" type="primary">LOC110979825</name>
</gene>
<feature type="compositionally biased region" description="Basic and acidic residues" evidence="2">
    <location>
        <begin position="1777"/>
        <end position="1794"/>
    </location>
</feature>
<dbReference type="OrthoDB" id="10494951at2759"/>